<evidence type="ECO:0000256" key="5">
    <source>
        <dbReference type="ARBA" id="ARBA00022989"/>
    </source>
</evidence>
<keyword evidence="4 7" id="KW-0812">Transmembrane</keyword>
<feature type="transmembrane region" description="Helical" evidence="7">
    <location>
        <begin position="156"/>
        <end position="183"/>
    </location>
</feature>
<comment type="subcellular location">
    <subcellularLocation>
        <location evidence="1 7">Cell membrane</location>
        <topology evidence="1 7">Multi-pass membrane protein</topology>
    </subcellularLocation>
</comment>
<dbReference type="Proteomes" id="UP001188597">
    <property type="component" value="Unassembled WGS sequence"/>
</dbReference>
<name>A0AA88VGC6_9ASTE</name>
<dbReference type="EMBL" id="JAVXUP010001842">
    <property type="protein sequence ID" value="KAK3007624.1"/>
    <property type="molecule type" value="Genomic_DNA"/>
</dbReference>
<evidence type="ECO:0000256" key="7">
    <source>
        <dbReference type="RuleBase" id="RU361233"/>
    </source>
</evidence>
<dbReference type="InterPro" id="IPR006459">
    <property type="entry name" value="CASP/CASPL"/>
</dbReference>
<feature type="domain" description="Casparian strip membrane protein" evidence="8">
    <location>
        <begin position="71"/>
        <end position="219"/>
    </location>
</feature>
<evidence type="ECO:0000259" key="8">
    <source>
        <dbReference type="Pfam" id="PF04535"/>
    </source>
</evidence>
<feature type="transmembrane region" description="Helical" evidence="7">
    <location>
        <begin position="118"/>
        <end position="144"/>
    </location>
</feature>
<dbReference type="PANTHER" id="PTHR36488:SF12">
    <property type="entry name" value="CASP-LIKE PROTEIN"/>
    <property type="match status" value="1"/>
</dbReference>
<dbReference type="AlphaFoldDB" id="A0AA88VGC6"/>
<evidence type="ECO:0000313" key="10">
    <source>
        <dbReference type="Proteomes" id="UP001188597"/>
    </source>
</evidence>
<accession>A0AA88VGC6</accession>
<evidence type="ECO:0000313" key="9">
    <source>
        <dbReference type="EMBL" id="KAK3007624.1"/>
    </source>
</evidence>
<reference evidence="9" key="1">
    <citation type="submission" date="2022-12" db="EMBL/GenBank/DDBJ databases">
        <title>Draft genome assemblies for two species of Escallonia (Escalloniales).</title>
        <authorList>
            <person name="Chanderbali A."/>
            <person name="Dervinis C."/>
            <person name="Anghel I."/>
            <person name="Soltis D."/>
            <person name="Soltis P."/>
            <person name="Zapata F."/>
        </authorList>
    </citation>
    <scope>NUCLEOTIDE SEQUENCE</scope>
    <source>
        <strain evidence="9">UCBG64.0493</strain>
        <tissue evidence="9">Leaf</tissue>
    </source>
</reference>
<proteinExistence type="inferred from homology"/>
<feature type="transmembrane region" description="Helical" evidence="7">
    <location>
        <begin position="78"/>
        <end position="98"/>
    </location>
</feature>
<organism evidence="9 10">
    <name type="scientific">Escallonia herrerae</name>
    <dbReference type="NCBI Taxonomy" id="1293975"/>
    <lineage>
        <taxon>Eukaryota</taxon>
        <taxon>Viridiplantae</taxon>
        <taxon>Streptophyta</taxon>
        <taxon>Embryophyta</taxon>
        <taxon>Tracheophyta</taxon>
        <taxon>Spermatophyta</taxon>
        <taxon>Magnoliopsida</taxon>
        <taxon>eudicotyledons</taxon>
        <taxon>Gunneridae</taxon>
        <taxon>Pentapetalae</taxon>
        <taxon>asterids</taxon>
        <taxon>campanulids</taxon>
        <taxon>Escalloniales</taxon>
        <taxon>Escalloniaceae</taxon>
        <taxon>Escallonia</taxon>
    </lineage>
</organism>
<dbReference type="Pfam" id="PF04535">
    <property type="entry name" value="CASP_dom"/>
    <property type="match status" value="1"/>
</dbReference>
<evidence type="ECO:0000256" key="6">
    <source>
        <dbReference type="ARBA" id="ARBA00023136"/>
    </source>
</evidence>
<gene>
    <name evidence="9" type="ORF">RJ639_014110</name>
</gene>
<dbReference type="NCBIfam" id="TIGR01569">
    <property type="entry name" value="A_tha_TIGR01569"/>
    <property type="match status" value="1"/>
</dbReference>
<keyword evidence="3 7" id="KW-1003">Cell membrane</keyword>
<dbReference type="PANTHER" id="PTHR36488">
    <property type="entry name" value="CASP-LIKE PROTEIN 1U1"/>
    <property type="match status" value="1"/>
</dbReference>
<keyword evidence="10" id="KW-1185">Reference proteome</keyword>
<dbReference type="InterPro" id="IPR044173">
    <property type="entry name" value="CASPL"/>
</dbReference>
<evidence type="ECO:0000256" key="1">
    <source>
        <dbReference type="ARBA" id="ARBA00004651"/>
    </source>
</evidence>
<evidence type="ECO:0000256" key="2">
    <source>
        <dbReference type="ARBA" id="ARBA00007651"/>
    </source>
</evidence>
<keyword evidence="6 7" id="KW-0472">Membrane</keyword>
<evidence type="ECO:0000256" key="4">
    <source>
        <dbReference type="ARBA" id="ARBA00022692"/>
    </source>
</evidence>
<evidence type="ECO:0000256" key="3">
    <source>
        <dbReference type="ARBA" id="ARBA00022475"/>
    </source>
</evidence>
<comment type="similarity">
    <text evidence="2 7">Belongs to the Casparian strip membrane proteins (CASP) family.</text>
</comment>
<sequence length="234" mass="24861">MQSTGLALLSPVTTRINSDIILLYPSHSAQALSKTLESSFLDLFLLKKMKAGALELGSASKGSTPQAGVNRGVSILDFILRIVALVGTLASAIAMGTTSETLPFFTQFIRFRAQYHDLPSFTFFVVANSVVSTYLVLSLALSILHIVRSGAQGTRVVLIFFDAGMLALLTAGASAAAAIVYLAHKGNAKANWFAICQQYNSFCERISASLIGSFAAIVVLVLLVLLSAVALSRR</sequence>
<protein>
    <recommendedName>
        <fullName evidence="7">CASP-like protein</fullName>
    </recommendedName>
</protein>
<dbReference type="GO" id="GO:0005886">
    <property type="term" value="C:plasma membrane"/>
    <property type="evidence" value="ECO:0007669"/>
    <property type="project" value="UniProtKB-SubCell"/>
</dbReference>
<comment type="subunit">
    <text evidence="7">Homodimer and heterodimers.</text>
</comment>
<keyword evidence="5 7" id="KW-1133">Transmembrane helix</keyword>
<feature type="transmembrane region" description="Helical" evidence="7">
    <location>
        <begin position="210"/>
        <end position="231"/>
    </location>
</feature>
<comment type="caution">
    <text evidence="9">The sequence shown here is derived from an EMBL/GenBank/DDBJ whole genome shotgun (WGS) entry which is preliminary data.</text>
</comment>
<dbReference type="InterPro" id="IPR006702">
    <property type="entry name" value="CASP_dom"/>
</dbReference>